<dbReference type="RefSeq" id="WP_162444990.1">
    <property type="nucleotide sequence ID" value="NZ_CP048222.1"/>
</dbReference>
<evidence type="ECO:0000256" key="1">
    <source>
        <dbReference type="ARBA" id="ARBA00004141"/>
    </source>
</evidence>
<keyword evidence="7" id="KW-1278">Translocase</keyword>
<proteinExistence type="inferred from homology"/>
<name>A0A6C0GLT9_9BACT</name>
<dbReference type="InterPro" id="IPR000440">
    <property type="entry name" value="NADH_UbQ/plastoQ_OxRdtase_su3"/>
</dbReference>
<evidence type="ECO:0000256" key="3">
    <source>
        <dbReference type="ARBA" id="ARBA00022448"/>
    </source>
</evidence>
<dbReference type="GO" id="GO:0005886">
    <property type="term" value="C:plasma membrane"/>
    <property type="evidence" value="ECO:0007669"/>
    <property type="project" value="UniProtKB-SubCell"/>
</dbReference>
<keyword evidence="7 8" id="KW-0874">Quinone</keyword>
<evidence type="ECO:0000256" key="7">
    <source>
        <dbReference type="HAMAP-Rule" id="MF_01394"/>
    </source>
</evidence>
<reference evidence="9 10" key="1">
    <citation type="submission" date="2020-01" db="EMBL/GenBank/DDBJ databases">
        <authorList>
            <person name="Kim M.K."/>
        </authorList>
    </citation>
    <scope>NUCLEOTIDE SEQUENCE [LARGE SCALE GENOMIC DNA]</scope>
    <source>
        <strain evidence="9 10">172606-1</strain>
    </source>
</reference>
<comment type="subcellular location">
    <subcellularLocation>
        <location evidence="7 8">Cell membrane</location>
        <topology evidence="7 8">Multi-pass membrane protein</topology>
    </subcellularLocation>
    <subcellularLocation>
        <location evidence="1">Membrane</location>
        <topology evidence="1">Multi-pass membrane protein</topology>
    </subcellularLocation>
</comment>
<dbReference type="Proteomes" id="UP000480178">
    <property type="component" value="Chromosome"/>
</dbReference>
<gene>
    <name evidence="7" type="primary">nuoA</name>
    <name evidence="9" type="ORF">GXP67_21240</name>
</gene>
<dbReference type="EMBL" id="CP048222">
    <property type="protein sequence ID" value="QHT68995.1"/>
    <property type="molecule type" value="Genomic_DNA"/>
</dbReference>
<comment type="similarity">
    <text evidence="2 7 8">Belongs to the complex I subunit 3 family.</text>
</comment>
<dbReference type="KEGG" id="rhoz:GXP67_21240"/>
<evidence type="ECO:0000313" key="9">
    <source>
        <dbReference type="EMBL" id="QHT68995.1"/>
    </source>
</evidence>
<evidence type="ECO:0000313" key="10">
    <source>
        <dbReference type="Proteomes" id="UP000480178"/>
    </source>
</evidence>
<dbReference type="GO" id="GO:0030964">
    <property type="term" value="C:NADH dehydrogenase complex"/>
    <property type="evidence" value="ECO:0007669"/>
    <property type="project" value="TreeGrafter"/>
</dbReference>
<evidence type="ECO:0000256" key="6">
    <source>
        <dbReference type="ARBA" id="ARBA00023136"/>
    </source>
</evidence>
<feature type="transmembrane region" description="Helical" evidence="7">
    <location>
        <begin position="100"/>
        <end position="125"/>
    </location>
</feature>
<dbReference type="GO" id="GO:0048038">
    <property type="term" value="F:quinone binding"/>
    <property type="evidence" value="ECO:0007669"/>
    <property type="project" value="UniProtKB-KW"/>
</dbReference>
<protein>
    <recommendedName>
        <fullName evidence="7">NADH-quinone oxidoreductase subunit A</fullName>
        <ecNumber evidence="7">7.1.1.-</ecNumber>
    </recommendedName>
    <alternativeName>
        <fullName evidence="7">NADH dehydrogenase I subunit A</fullName>
    </alternativeName>
    <alternativeName>
        <fullName evidence="7">NDH-1 subunit A</fullName>
    </alternativeName>
    <alternativeName>
        <fullName evidence="7">NUO1</fullName>
    </alternativeName>
</protein>
<organism evidence="9 10">
    <name type="scientific">Rhodocytophaga rosea</name>
    <dbReference type="NCBI Taxonomy" id="2704465"/>
    <lineage>
        <taxon>Bacteria</taxon>
        <taxon>Pseudomonadati</taxon>
        <taxon>Bacteroidota</taxon>
        <taxon>Cytophagia</taxon>
        <taxon>Cytophagales</taxon>
        <taxon>Rhodocytophagaceae</taxon>
        <taxon>Rhodocytophaga</taxon>
    </lineage>
</organism>
<dbReference type="InterPro" id="IPR038430">
    <property type="entry name" value="NDAH_ubi_oxred_su3_sf"/>
</dbReference>
<evidence type="ECO:0000256" key="4">
    <source>
        <dbReference type="ARBA" id="ARBA00022692"/>
    </source>
</evidence>
<keyword evidence="3 7" id="KW-0813">Transport</keyword>
<dbReference type="Gene3D" id="1.20.58.1610">
    <property type="entry name" value="NADH:ubiquinone/plastoquinone oxidoreductase, chain 3"/>
    <property type="match status" value="1"/>
</dbReference>
<feature type="transmembrane region" description="Helical" evidence="7">
    <location>
        <begin position="64"/>
        <end position="88"/>
    </location>
</feature>
<keyword evidence="10" id="KW-1185">Reference proteome</keyword>
<sequence>MLEGQVSEFGGILLFIIGGILFVLIAMTAARLLRPNRPNEEKLTSYECGEEAVGSAWGPFNVRFYIIALIFILFDIELVFLFPWAVVFGQKELIAATNGLWGWFALAEMAIFIIILATGLAYAWAKGYLDWIRPEIKVPAFESKVPAQLYQKLNEMYKGKQAPVSEETLISGK</sequence>
<dbReference type="AlphaFoldDB" id="A0A6C0GLT9"/>
<evidence type="ECO:0000256" key="2">
    <source>
        <dbReference type="ARBA" id="ARBA00008472"/>
    </source>
</evidence>
<evidence type="ECO:0000256" key="5">
    <source>
        <dbReference type="ARBA" id="ARBA00022989"/>
    </source>
</evidence>
<feature type="transmembrane region" description="Helical" evidence="7">
    <location>
        <begin position="12"/>
        <end position="33"/>
    </location>
</feature>
<comment type="catalytic activity">
    <reaction evidence="7 8">
        <text>a quinone + NADH + 5 H(+)(in) = a quinol + NAD(+) + 4 H(+)(out)</text>
        <dbReference type="Rhea" id="RHEA:57888"/>
        <dbReference type="ChEBI" id="CHEBI:15378"/>
        <dbReference type="ChEBI" id="CHEBI:24646"/>
        <dbReference type="ChEBI" id="CHEBI:57540"/>
        <dbReference type="ChEBI" id="CHEBI:57945"/>
        <dbReference type="ChEBI" id="CHEBI:132124"/>
    </reaction>
</comment>
<dbReference type="PANTHER" id="PTHR11058">
    <property type="entry name" value="NADH-UBIQUINONE OXIDOREDUCTASE CHAIN 3"/>
    <property type="match status" value="1"/>
</dbReference>
<keyword evidence="5 7" id="KW-1133">Transmembrane helix</keyword>
<keyword evidence="4 7" id="KW-0812">Transmembrane</keyword>
<comment type="function">
    <text evidence="7">NDH-1 shuttles electrons from NADH, via FMN and iron-sulfur (Fe-S) centers, to quinones in the respiratory chain. The immediate electron acceptor for the enzyme in this species is believed to be a menaquinone. Couples the redox reaction to proton translocation (for every two electrons transferred, four hydrogen ions are translocated across the cytoplasmic membrane), and thus conserves the redox energy in a proton gradient.</text>
</comment>
<accession>A0A6C0GLT9</accession>
<keyword evidence="7" id="KW-1003">Cell membrane</keyword>
<dbReference type="GO" id="GO:0008137">
    <property type="term" value="F:NADH dehydrogenase (ubiquinone) activity"/>
    <property type="evidence" value="ECO:0007669"/>
    <property type="project" value="InterPro"/>
</dbReference>
<dbReference type="HAMAP" id="MF_01394">
    <property type="entry name" value="NDH1_NuoA"/>
    <property type="match status" value="1"/>
</dbReference>
<dbReference type="GO" id="GO:0050136">
    <property type="term" value="F:NADH dehydrogenase (quinone) (non-electrogenic) activity"/>
    <property type="evidence" value="ECO:0007669"/>
    <property type="project" value="UniProtKB-UniRule"/>
</dbReference>
<evidence type="ECO:0000256" key="8">
    <source>
        <dbReference type="RuleBase" id="RU003639"/>
    </source>
</evidence>
<dbReference type="Pfam" id="PF00507">
    <property type="entry name" value="Oxidored_q4"/>
    <property type="match status" value="1"/>
</dbReference>
<dbReference type="PANTHER" id="PTHR11058:SF9">
    <property type="entry name" value="NADH-UBIQUINONE OXIDOREDUCTASE CHAIN 3"/>
    <property type="match status" value="1"/>
</dbReference>
<comment type="subunit">
    <text evidence="7">NDH-1 is composed of 14 different subunits. Subunits NuoA, H, J, K, L, M, N constitute the membrane sector of the complex.</text>
</comment>
<dbReference type="EC" id="7.1.1.-" evidence="7"/>
<keyword evidence="7 8" id="KW-0520">NAD</keyword>
<dbReference type="InterPro" id="IPR023043">
    <property type="entry name" value="NAD(P)H_OxRDtase_bac/plastid"/>
</dbReference>
<keyword evidence="6 7" id="KW-0472">Membrane</keyword>